<dbReference type="GO" id="GO:0000287">
    <property type="term" value="F:magnesium ion binding"/>
    <property type="evidence" value="ECO:0007669"/>
    <property type="project" value="UniProtKB-UniRule"/>
</dbReference>
<dbReference type="OrthoDB" id="9808813at2"/>
<dbReference type="GO" id="GO:0006281">
    <property type="term" value="P:DNA repair"/>
    <property type="evidence" value="ECO:0007669"/>
    <property type="project" value="UniProtKB-UniRule"/>
</dbReference>
<comment type="cofactor">
    <cofactor evidence="16">
        <name>Mg(2+)</name>
        <dbReference type="ChEBI" id="CHEBI:18420"/>
    </cofactor>
    <text evidence="16">Binds 2 magnesium ions per subunit.</text>
</comment>
<evidence type="ECO:0000259" key="17">
    <source>
        <dbReference type="PROSITE" id="PS50173"/>
    </source>
</evidence>
<dbReference type="PROSITE" id="PS50173">
    <property type="entry name" value="UMUC"/>
    <property type="match status" value="1"/>
</dbReference>
<sequence length="386" mass="42777">MILHMDMDAFFASVEQRDNPHLRGKPIVVGGASGRGVVSTASYEARKLGIHSAMPMFQALRRCPDLIVVPPDKKKYKNISLFIMELLKQYTPCVEPVSIDEAFLDVSGCTRLSGSPEAIAVSIQNRMVKQTGLTCSLGVAPMKFLAKIASDMNKPNGITVIHKHETRSFIHNLAIHKVPGVGKNAMEKMKLLGIETLGDVRRFKTQLLVKKFGKFGLRLSELSRGIDSSRVEVQEEKKSISSESTLDMDITDAESIKKELLKHAEIVGRDLRRHHFFAATVFIKLKFSDFSQVTRQVKVNPPTCASSVIYDMAVVLAKNFNITKPIRLIGLGGSGLTKEKPYSQLDLFQSTVPPTEKWEKVDKTVDAITKKFGHGIVTKASLNKCP</sequence>
<evidence type="ECO:0000256" key="15">
    <source>
        <dbReference type="ARBA" id="ARBA00049244"/>
    </source>
</evidence>
<keyword evidence="9 16" id="KW-0479">Metal-binding</keyword>
<comment type="similarity">
    <text evidence="2 16">Belongs to the DNA polymerase type-Y family.</text>
</comment>
<feature type="site" description="Substrate discrimination" evidence="16">
    <location>
        <position position="11"/>
    </location>
</feature>
<keyword evidence="8 16" id="KW-0235">DNA replication</keyword>
<evidence type="ECO:0000256" key="2">
    <source>
        <dbReference type="ARBA" id="ARBA00010945"/>
    </source>
</evidence>
<dbReference type="PANTHER" id="PTHR11076">
    <property type="entry name" value="DNA REPAIR POLYMERASE UMUC / TRANSFERASE FAMILY MEMBER"/>
    <property type="match status" value="1"/>
</dbReference>
<reference evidence="18 19" key="1">
    <citation type="submission" date="2017-04" db="EMBL/GenBank/DDBJ databases">
        <authorList>
            <person name="Afonso C.L."/>
            <person name="Miller P.J."/>
            <person name="Scott M.A."/>
            <person name="Spackman E."/>
            <person name="Goraichik I."/>
            <person name="Dimitrov K.M."/>
            <person name="Suarez D.L."/>
            <person name="Swayne D.E."/>
        </authorList>
    </citation>
    <scope>NUCLEOTIDE SEQUENCE [LARGE SCALE GENOMIC DNA]</scope>
    <source>
        <strain evidence="18 19">DSM 3385</strain>
    </source>
</reference>
<keyword evidence="13 16" id="KW-0238">DNA-binding</keyword>
<organism evidence="18 19">
    <name type="scientific">Desulfocicer vacuolatum DSM 3385</name>
    <dbReference type="NCBI Taxonomy" id="1121400"/>
    <lineage>
        <taxon>Bacteria</taxon>
        <taxon>Pseudomonadati</taxon>
        <taxon>Thermodesulfobacteriota</taxon>
        <taxon>Desulfobacteria</taxon>
        <taxon>Desulfobacterales</taxon>
        <taxon>Desulfobacteraceae</taxon>
        <taxon>Desulfocicer</taxon>
    </lineage>
</organism>
<dbReference type="Gene3D" id="1.10.150.20">
    <property type="entry name" value="5' to 3' exonuclease, C-terminal subdomain"/>
    <property type="match status" value="1"/>
</dbReference>
<keyword evidence="4 16" id="KW-0515">Mutator protein</keyword>
<dbReference type="NCBIfam" id="NF002751">
    <property type="entry name" value="PRK02794.1"/>
    <property type="match status" value="1"/>
</dbReference>
<dbReference type="GO" id="GO:0003684">
    <property type="term" value="F:damaged DNA binding"/>
    <property type="evidence" value="ECO:0007669"/>
    <property type="project" value="InterPro"/>
</dbReference>
<dbReference type="InterPro" id="IPR001126">
    <property type="entry name" value="UmuC"/>
</dbReference>
<keyword evidence="10 16" id="KW-0227">DNA damage</keyword>
<protein>
    <recommendedName>
        <fullName evidence="16">DNA polymerase IV</fullName>
        <shortName evidence="16">Pol IV</shortName>
        <ecNumber evidence="16">2.7.7.7</ecNumber>
    </recommendedName>
</protein>
<accession>A0A1W2B955</accession>
<evidence type="ECO:0000256" key="12">
    <source>
        <dbReference type="ARBA" id="ARBA00022932"/>
    </source>
</evidence>
<dbReference type="AlphaFoldDB" id="A0A1W2B955"/>
<dbReference type="HAMAP" id="MF_01113">
    <property type="entry name" value="DNApol_IV"/>
    <property type="match status" value="1"/>
</dbReference>
<name>A0A1W2B955_9BACT</name>
<evidence type="ECO:0000256" key="13">
    <source>
        <dbReference type="ARBA" id="ARBA00023125"/>
    </source>
</evidence>
<feature type="binding site" evidence="16">
    <location>
        <position position="6"/>
    </location>
    <ligand>
        <name>Mg(2+)</name>
        <dbReference type="ChEBI" id="CHEBI:18420"/>
    </ligand>
</feature>
<feature type="domain" description="UmuC" evidence="17">
    <location>
        <begin position="2"/>
        <end position="182"/>
    </location>
</feature>
<dbReference type="Proteomes" id="UP000192418">
    <property type="component" value="Unassembled WGS sequence"/>
</dbReference>
<evidence type="ECO:0000256" key="1">
    <source>
        <dbReference type="ARBA" id="ARBA00004496"/>
    </source>
</evidence>
<dbReference type="Pfam" id="PF00817">
    <property type="entry name" value="IMS"/>
    <property type="match status" value="1"/>
</dbReference>
<dbReference type="FunFam" id="3.40.1170.60:FF:000001">
    <property type="entry name" value="DNA polymerase IV"/>
    <property type="match status" value="1"/>
</dbReference>
<dbReference type="FunFam" id="3.30.1490.100:FF:000004">
    <property type="entry name" value="DNA polymerase IV"/>
    <property type="match status" value="1"/>
</dbReference>
<dbReference type="CDD" id="cd03586">
    <property type="entry name" value="PolY_Pol_IV_kappa"/>
    <property type="match status" value="1"/>
</dbReference>
<evidence type="ECO:0000256" key="4">
    <source>
        <dbReference type="ARBA" id="ARBA00022457"/>
    </source>
</evidence>
<dbReference type="Pfam" id="PF21999">
    <property type="entry name" value="IMS_HHH_1"/>
    <property type="match status" value="1"/>
</dbReference>
<dbReference type="InterPro" id="IPR043128">
    <property type="entry name" value="Rev_trsase/Diguanyl_cyclase"/>
</dbReference>
<dbReference type="GO" id="GO:0042276">
    <property type="term" value="P:error-prone translesion synthesis"/>
    <property type="evidence" value="ECO:0007669"/>
    <property type="project" value="TreeGrafter"/>
</dbReference>
<comment type="catalytic activity">
    <reaction evidence="15 16">
        <text>DNA(n) + a 2'-deoxyribonucleoside 5'-triphosphate = DNA(n+1) + diphosphate</text>
        <dbReference type="Rhea" id="RHEA:22508"/>
        <dbReference type="Rhea" id="RHEA-COMP:17339"/>
        <dbReference type="Rhea" id="RHEA-COMP:17340"/>
        <dbReference type="ChEBI" id="CHEBI:33019"/>
        <dbReference type="ChEBI" id="CHEBI:61560"/>
        <dbReference type="ChEBI" id="CHEBI:173112"/>
        <dbReference type="EC" id="2.7.7.7"/>
    </reaction>
</comment>
<dbReference type="InterPro" id="IPR022880">
    <property type="entry name" value="DNApol_IV"/>
</dbReference>
<evidence type="ECO:0000313" key="19">
    <source>
        <dbReference type="Proteomes" id="UP000192418"/>
    </source>
</evidence>
<dbReference type="EC" id="2.7.7.7" evidence="16"/>
<dbReference type="STRING" id="1121400.SAMN02746065_107123"/>
<evidence type="ECO:0000256" key="9">
    <source>
        <dbReference type="ARBA" id="ARBA00022723"/>
    </source>
</evidence>
<dbReference type="PANTHER" id="PTHR11076:SF33">
    <property type="entry name" value="DNA POLYMERASE KAPPA"/>
    <property type="match status" value="1"/>
</dbReference>
<dbReference type="NCBIfam" id="NF010731">
    <property type="entry name" value="PRK14133.1"/>
    <property type="match status" value="1"/>
</dbReference>
<dbReference type="InterPro" id="IPR043502">
    <property type="entry name" value="DNA/RNA_pol_sf"/>
</dbReference>
<keyword evidence="11 16" id="KW-0460">Magnesium</keyword>
<gene>
    <name evidence="16" type="primary">dinB</name>
    <name evidence="18" type="ORF">SAMN02746065_107123</name>
</gene>
<keyword evidence="6 16" id="KW-0808">Transferase</keyword>
<feature type="active site" evidence="16">
    <location>
        <position position="101"/>
    </location>
</feature>
<dbReference type="InterPro" id="IPR050116">
    <property type="entry name" value="DNA_polymerase-Y"/>
</dbReference>
<keyword evidence="14 16" id="KW-0234">DNA repair</keyword>
<keyword evidence="5 16" id="KW-0963">Cytoplasm</keyword>
<evidence type="ECO:0000256" key="5">
    <source>
        <dbReference type="ARBA" id="ARBA00022490"/>
    </source>
</evidence>
<comment type="subunit">
    <text evidence="3 16">Monomer.</text>
</comment>
<evidence type="ECO:0000256" key="8">
    <source>
        <dbReference type="ARBA" id="ARBA00022705"/>
    </source>
</evidence>
<dbReference type="GO" id="GO:0009432">
    <property type="term" value="P:SOS response"/>
    <property type="evidence" value="ECO:0007669"/>
    <property type="project" value="TreeGrafter"/>
</dbReference>
<dbReference type="GO" id="GO:0006261">
    <property type="term" value="P:DNA-templated DNA replication"/>
    <property type="evidence" value="ECO:0007669"/>
    <property type="project" value="UniProtKB-UniRule"/>
</dbReference>
<evidence type="ECO:0000256" key="7">
    <source>
        <dbReference type="ARBA" id="ARBA00022695"/>
    </source>
</evidence>
<dbReference type="Gene3D" id="3.40.1170.60">
    <property type="match status" value="1"/>
</dbReference>
<proteinExistence type="inferred from homology"/>
<evidence type="ECO:0000256" key="6">
    <source>
        <dbReference type="ARBA" id="ARBA00022679"/>
    </source>
</evidence>
<evidence type="ECO:0000256" key="16">
    <source>
        <dbReference type="HAMAP-Rule" id="MF_01113"/>
    </source>
</evidence>
<comment type="subcellular location">
    <subcellularLocation>
        <location evidence="1 16">Cytoplasm</location>
    </subcellularLocation>
</comment>
<dbReference type="RefSeq" id="WP_084068342.1">
    <property type="nucleotide sequence ID" value="NZ_FWXY01000007.1"/>
</dbReference>
<dbReference type="GO" id="GO:0003887">
    <property type="term" value="F:DNA-directed DNA polymerase activity"/>
    <property type="evidence" value="ECO:0007669"/>
    <property type="project" value="UniProtKB-UniRule"/>
</dbReference>
<dbReference type="SUPFAM" id="SSF56672">
    <property type="entry name" value="DNA/RNA polymerases"/>
    <property type="match status" value="1"/>
</dbReference>
<dbReference type="GO" id="GO:0005829">
    <property type="term" value="C:cytosol"/>
    <property type="evidence" value="ECO:0007669"/>
    <property type="project" value="TreeGrafter"/>
</dbReference>
<evidence type="ECO:0000256" key="11">
    <source>
        <dbReference type="ARBA" id="ARBA00022842"/>
    </source>
</evidence>
<dbReference type="Gene3D" id="3.30.1490.100">
    <property type="entry name" value="DNA polymerase, Y-family, little finger domain"/>
    <property type="match status" value="1"/>
</dbReference>
<evidence type="ECO:0000256" key="3">
    <source>
        <dbReference type="ARBA" id="ARBA00011245"/>
    </source>
</evidence>
<comment type="function">
    <text evidence="16">Poorly processive, error-prone DNA polymerase involved in untargeted mutagenesis. Copies undamaged DNA at stalled replication forks, which arise in vivo from mismatched or misaligned primer ends. These misaligned primers can be extended by PolIV. Exhibits no 3'-5' exonuclease (proofreading) activity. May be involved in translesional synthesis, in conjunction with the beta clamp from PolIII.</text>
</comment>
<dbReference type="EMBL" id="FWXY01000007">
    <property type="protein sequence ID" value="SMC69311.1"/>
    <property type="molecule type" value="Genomic_DNA"/>
</dbReference>
<keyword evidence="12 16" id="KW-0239">DNA-directed DNA polymerase</keyword>
<dbReference type="SUPFAM" id="SSF100879">
    <property type="entry name" value="Lesion bypass DNA polymerase (Y-family), little finger domain"/>
    <property type="match status" value="1"/>
</dbReference>
<dbReference type="InterPro" id="IPR053848">
    <property type="entry name" value="IMS_HHH_1"/>
</dbReference>
<feature type="binding site" evidence="16">
    <location>
        <position position="100"/>
    </location>
    <ligand>
        <name>Mg(2+)</name>
        <dbReference type="ChEBI" id="CHEBI:18420"/>
    </ligand>
</feature>
<evidence type="ECO:0000313" key="18">
    <source>
        <dbReference type="EMBL" id="SMC69311.1"/>
    </source>
</evidence>
<dbReference type="NCBIfam" id="NF002677">
    <property type="entry name" value="PRK02406.1"/>
    <property type="match status" value="1"/>
</dbReference>
<evidence type="ECO:0000256" key="14">
    <source>
        <dbReference type="ARBA" id="ARBA00023204"/>
    </source>
</evidence>
<dbReference type="Gene3D" id="3.30.70.270">
    <property type="match status" value="1"/>
</dbReference>
<dbReference type="InterPro" id="IPR036775">
    <property type="entry name" value="DNA_pol_Y-fam_lit_finger_sf"/>
</dbReference>
<dbReference type="Pfam" id="PF11799">
    <property type="entry name" value="IMS_C"/>
    <property type="match status" value="1"/>
</dbReference>
<keyword evidence="19" id="KW-1185">Reference proteome</keyword>
<dbReference type="InterPro" id="IPR017961">
    <property type="entry name" value="DNA_pol_Y-fam_little_finger"/>
</dbReference>
<evidence type="ECO:0000256" key="10">
    <source>
        <dbReference type="ARBA" id="ARBA00022763"/>
    </source>
</evidence>
<keyword evidence="7 16" id="KW-0548">Nucleotidyltransferase</keyword>